<protein>
    <submittedName>
        <fullName evidence="3">Zinc finger protein 212</fullName>
    </submittedName>
</protein>
<feature type="region of interest" description="Disordered" evidence="1">
    <location>
        <begin position="54"/>
        <end position="77"/>
    </location>
</feature>
<dbReference type="WBParaSite" id="BXY_0341400.1">
    <property type="protein sequence ID" value="BXY_0341400.1"/>
    <property type="gene ID" value="BXY_0341400"/>
</dbReference>
<dbReference type="AlphaFoldDB" id="A0A1I7RRR7"/>
<evidence type="ECO:0000313" key="2">
    <source>
        <dbReference type="Proteomes" id="UP000095284"/>
    </source>
</evidence>
<dbReference type="Proteomes" id="UP000095284">
    <property type="component" value="Unplaced"/>
</dbReference>
<evidence type="ECO:0000256" key="1">
    <source>
        <dbReference type="SAM" id="MobiDB-lite"/>
    </source>
</evidence>
<organism evidence="2 3">
    <name type="scientific">Bursaphelenchus xylophilus</name>
    <name type="common">Pinewood nematode worm</name>
    <name type="synonym">Aphelenchoides xylophilus</name>
    <dbReference type="NCBI Taxonomy" id="6326"/>
    <lineage>
        <taxon>Eukaryota</taxon>
        <taxon>Metazoa</taxon>
        <taxon>Ecdysozoa</taxon>
        <taxon>Nematoda</taxon>
        <taxon>Chromadorea</taxon>
        <taxon>Rhabditida</taxon>
        <taxon>Tylenchina</taxon>
        <taxon>Tylenchomorpha</taxon>
        <taxon>Aphelenchoidea</taxon>
        <taxon>Aphelenchoididae</taxon>
        <taxon>Bursaphelenchus</taxon>
    </lineage>
</organism>
<reference evidence="3" key="1">
    <citation type="submission" date="2016-11" db="UniProtKB">
        <authorList>
            <consortium name="WormBaseParasite"/>
        </authorList>
    </citation>
    <scope>IDENTIFICATION</scope>
</reference>
<sequence>MEPELQEKRQATMEPELERMQALEGEELEQRLGRPLGLEEAQLGQWLGLERERRRMELQEEEGPEPEQRREPGLAMEPGRLGLVVEPEQMLEEEEQKVVVGEGQRLEWQLAGLGLDTV</sequence>
<accession>A0A1I7RRR7</accession>
<evidence type="ECO:0000313" key="3">
    <source>
        <dbReference type="WBParaSite" id="BXY_0341400.1"/>
    </source>
</evidence>
<name>A0A1I7RRR7_BURXY</name>
<proteinExistence type="predicted"/>